<evidence type="ECO:0000256" key="2">
    <source>
        <dbReference type="SAM" id="Phobius"/>
    </source>
</evidence>
<dbReference type="RefSeq" id="WP_061885277.1">
    <property type="nucleotide sequence ID" value="NZ_CP014286.1"/>
</dbReference>
<accession>A0A9W3YKH9</accession>
<name>A0A9W3YKH9_BACTU</name>
<feature type="transmembrane region" description="Helical" evidence="2">
    <location>
        <begin position="127"/>
        <end position="156"/>
    </location>
</feature>
<keyword evidence="3" id="KW-0614">Plasmid</keyword>
<keyword evidence="2" id="KW-0472">Membrane</keyword>
<organism evidence="3 4">
    <name type="scientific">Bacillus thuringiensis</name>
    <dbReference type="NCBI Taxonomy" id="1428"/>
    <lineage>
        <taxon>Bacteria</taxon>
        <taxon>Bacillati</taxon>
        <taxon>Bacillota</taxon>
        <taxon>Bacilli</taxon>
        <taxon>Bacillales</taxon>
        <taxon>Bacillaceae</taxon>
        <taxon>Bacillus</taxon>
        <taxon>Bacillus cereus group</taxon>
    </lineage>
</organism>
<protein>
    <submittedName>
        <fullName evidence="3">DUF4236 domain-containing protein</fullName>
    </submittedName>
</protein>
<feature type="compositionally biased region" description="Polar residues" evidence="1">
    <location>
        <begin position="35"/>
        <end position="49"/>
    </location>
</feature>
<geneLocation type="plasmid" evidence="3 4">
    <name>p.3</name>
</geneLocation>
<proteinExistence type="predicted"/>
<reference evidence="3 4" key="1">
    <citation type="submission" date="2018-09" db="EMBL/GenBank/DDBJ databases">
        <title>Complete genome of Bacillus thuringiensis strain QZL38.</title>
        <authorList>
            <person name="Song F."/>
        </authorList>
    </citation>
    <scope>NUCLEOTIDE SEQUENCE [LARGE SCALE GENOMIC DNA]</scope>
    <source>
        <strain evidence="3 4">QZL38</strain>
        <plasmid evidence="3 4">p.3</plasmid>
    </source>
</reference>
<dbReference type="AlphaFoldDB" id="A0A9W3YKH9"/>
<dbReference type="EMBL" id="CP032610">
    <property type="protein sequence ID" value="AYF84993.1"/>
    <property type="molecule type" value="Genomic_DNA"/>
</dbReference>
<dbReference type="Pfam" id="PF14020">
    <property type="entry name" value="DUF4236"/>
    <property type="match status" value="1"/>
</dbReference>
<dbReference type="Proteomes" id="UP000269847">
    <property type="component" value="Plasmid p.3"/>
</dbReference>
<gene>
    <name evidence="3" type="ORF">D7J84_28650</name>
</gene>
<evidence type="ECO:0000313" key="3">
    <source>
        <dbReference type="EMBL" id="AYF84993.1"/>
    </source>
</evidence>
<dbReference type="InterPro" id="IPR025330">
    <property type="entry name" value="DUF4236"/>
</dbReference>
<evidence type="ECO:0000256" key="1">
    <source>
        <dbReference type="SAM" id="MobiDB-lite"/>
    </source>
</evidence>
<evidence type="ECO:0000313" key="4">
    <source>
        <dbReference type="Proteomes" id="UP000269847"/>
    </source>
</evidence>
<feature type="compositionally biased region" description="Low complexity" evidence="1">
    <location>
        <begin position="67"/>
        <end position="87"/>
    </location>
</feature>
<keyword evidence="2" id="KW-1133">Transmembrane helix</keyword>
<keyword evidence="2" id="KW-0812">Transmembrane</keyword>
<feature type="region of interest" description="Disordered" evidence="1">
    <location>
        <begin position="31"/>
        <end position="96"/>
    </location>
</feature>
<sequence>MGFKFRKSIKVAPGVKINVTHKGVGVSAGVKGASISTGPSGSRITTSLPGTGISYEQRIGKKKGSKQRTSSSASATQNTTTTTPNNRSHTRGQSSPIKKEVKAFIVTPFRSKDNEANSFARKLMKPLSIITGVCAILFLIMMLVIPALILAAISFLCYKNIKTPFAAVCPECNAENLIMFKEEKIACRKCKSTLIIQK</sequence>